<comment type="similarity">
    <text evidence="2">Belongs to the SLC13A/DASS transporter (TC 2.A.47) family. NADC subfamily.</text>
</comment>
<reference evidence="8" key="1">
    <citation type="submission" date="2025-08" db="UniProtKB">
        <authorList>
            <consortium name="RefSeq"/>
        </authorList>
    </citation>
    <scope>IDENTIFICATION</scope>
</reference>
<gene>
    <name evidence="8" type="primary">LOC106118863</name>
</gene>
<keyword evidence="6 7" id="KW-0472">Membrane</keyword>
<evidence type="ECO:0000256" key="2">
    <source>
        <dbReference type="ARBA" id="ARBA00006772"/>
    </source>
</evidence>
<dbReference type="InterPro" id="IPR001898">
    <property type="entry name" value="SLC13A/DASS"/>
</dbReference>
<dbReference type="AlphaFoldDB" id="A0AAJ6ZBF1"/>
<evidence type="ECO:0000256" key="5">
    <source>
        <dbReference type="ARBA" id="ARBA00022989"/>
    </source>
</evidence>
<dbReference type="InterPro" id="IPR031312">
    <property type="entry name" value="Na/sul_symport_CS"/>
</dbReference>
<comment type="subcellular location">
    <subcellularLocation>
        <location evidence="1">Membrane</location>
        <topology evidence="1">Multi-pass membrane protein</topology>
    </subcellularLocation>
</comment>
<dbReference type="Pfam" id="PF00939">
    <property type="entry name" value="Na_sulph_symp"/>
    <property type="match status" value="1"/>
</dbReference>
<feature type="transmembrane region" description="Helical" evidence="7">
    <location>
        <begin position="54"/>
        <end position="83"/>
    </location>
</feature>
<dbReference type="Proteomes" id="UP000694872">
    <property type="component" value="Unplaced"/>
</dbReference>
<feature type="transmembrane region" description="Helical" evidence="7">
    <location>
        <begin position="20"/>
        <end position="42"/>
    </location>
</feature>
<protein>
    <submittedName>
        <fullName evidence="8">Protein I'm not dead yet-like</fullName>
    </submittedName>
</protein>
<feature type="transmembrane region" description="Helical" evidence="7">
    <location>
        <begin position="522"/>
        <end position="543"/>
    </location>
</feature>
<name>A0AAJ6ZBF1_PAPXU</name>
<feature type="transmembrane region" description="Helical" evidence="7">
    <location>
        <begin position="89"/>
        <end position="111"/>
    </location>
</feature>
<evidence type="ECO:0000256" key="1">
    <source>
        <dbReference type="ARBA" id="ARBA00004141"/>
    </source>
</evidence>
<dbReference type="PANTHER" id="PTHR10283:SF82">
    <property type="entry name" value="SOLUTE CARRIER FAMILY 13 MEMBER 2"/>
    <property type="match status" value="1"/>
</dbReference>
<accession>A0AAJ6ZBF1</accession>
<proteinExistence type="inferred from homology"/>
<dbReference type="GO" id="GO:0005886">
    <property type="term" value="C:plasma membrane"/>
    <property type="evidence" value="ECO:0007669"/>
    <property type="project" value="TreeGrafter"/>
</dbReference>
<evidence type="ECO:0000256" key="6">
    <source>
        <dbReference type="ARBA" id="ARBA00023136"/>
    </source>
</evidence>
<feature type="transmembrane region" description="Helical" evidence="7">
    <location>
        <begin position="307"/>
        <end position="325"/>
    </location>
</feature>
<organism evidence="8">
    <name type="scientific">Papilio xuthus</name>
    <name type="common">Asian swallowtail butterfly</name>
    <dbReference type="NCBI Taxonomy" id="66420"/>
    <lineage>
        <taxon>Eukaryota</taxon>
        <taxon>Metazoa</taxon>
        <taxon>Ecdysozoa</taxon>
        <taxon>Arthropoda</taxon>
        <taxon>Hexapoda</taxon>
        <taxon>Insecta</taxon>
        <taxon>Pterygota</taxon>
        <taxon>Neoptera</taxon>
        <taxon>Endopterygota</taxon>
        <taxon>Lepidoptera</taxon>
        <taxon>Glossata</taxon>
        <taxon>Ditrysia</taxon>
        <taxon>Papilionoidea</taxon>
        <taxon>Papilionidae</taxon>
        <taxon>Papilioninae</taxon>
        <taxon>Papilio</taxon>
    </lineage>
</organism>
<feature type="transmembrane region" description="Helical" evidence="7">
    <location>
        <begin position="249"/>
        <end position="271"/>
    </location>
</feature>
<feature type="transmembrane region" description="Helical" evidence="7">
    <location>
        <begin position="440"/>
        <end position="462"/>
    </location>
</feature>
<dbReference type="GO" id="GO:0015137">
    <property type="term" value="F:citrate transmembrane transporter activity"/>
    <property type="evidence" value="ECO:0007669"/>
    <property type="project" value="TreeGrafter"/>
</dbReference>
<evidence type="ECO:0000256" key="7">
    <source>
        <dbReference type="SAM" id="Phobius"/>
    </source>
</evidence>
<feature type="transmembrane region" description="Helical" evidence="7">
    <location>
        <begin position="482"/>
        <end position="501"/>
    </location>
</feature>
<dbReference type="PROSITE" id="PS01271">
    <property type="entry name" value="NA_SULFATE"/>
    <property type="match status" value="1"/>
</dbReference>
<feature type="transmembrane region" description="Helical" evidence="7">
    <location>
        <begin position="152"/>
        <end position="173"/>
    </location>
</feature>
<dbReference type="PANTHER" id="PTHR10283">
    <property type="entry name" value="SOLUTE CARRIER FAMILY 13 MEMBER"/>
    <property type="match status" value="1"/>
</dbReference>
<evidence type="ECO:0000256" key="4">
    <source>
        <dbReference type="ARBA" id="ARBA00022692"/>
    </source>
</evidence>
<keyword evidence="5 7" id="KW-1133">Transmembrane helix</keyword>
<evidence type="ECO:0000256" key="3">
    <source>
        <dbReference type="ARBA" id="ARBA00022448"/>
    </source>
</evidence>
<feature type="transmembrane region" description="Helical" evidence="7">
    <location>
        <begin position="401"/>
        <end position="419"/>
    </location>
</feature>
<keyword evidence="3" id="KW-0813">Transport</keyword>
<feature type="transmembrane region" description="Helical" evidence="7">
    <location>
        <begin position="353"/>
        <end position="372"/>
    </location>
</feature>
<keyword evidence="4 7" id="KW-0812">Transmembrane</keyword>
<dbReference type="GO" id="GO:0015141">
    <property type="term" value="F:succinate transmembrane transporter activity"/>
    <property type="evidence" value="ECO:0007669"/>
    <property type="project" value="TreeGrafter"/>
</dbReference>
<dbReference type="KEGG" id="pxu:106118863"/>
<evidence type="ECO:0000313" key="8">
    <source>
        <dbReference type="RefSeq" id="XP_013169073.1"/>
    </source>
</evidence>
<dbReference type="GeneID" id="106118863"/>
<dbReference type="RefSeq" id="XP_013169073.1">
    <property type="nucleotide sequence ID" value="XM_013313619.1"/>
</dbReference>
<sequence length="558" mass="61593">MVFGSPEEPRLTGKEKLKFFLAVHWRGICCVVIPLIALPIILPPPIEDYEWCAFTLVVMACFWVTECIPLPITSFLPIIIFPITGVNSTSATCAAYISDSLLMFLGSLVLASCVEQSGLHVRLAYFAVRTIGFTHIRLLLSMSLVTMFVSMWITNTAAVTMMVPINFAVLKVFEEQKLITIFEYTADGERIASDITTCYFCAATFSATIGGLGTLVGTATNLVMKGLLVKSFPLVPEYLSFPKFSAFTIPMMICLQATTLICMNVFFLGWLRPTSAAAKRSYVTPQGQAAAKAAVDASWKKLGGITFWEYMVILLFGGSMILFFCRSPQMFPGWGDILEDVFDRPHKFIRDSALAYLVGFLMLVSPSNLSFFKNFTVKYYEQLPKKPVSSVLDWKKMDASLPYSFMFLLGGGFALSDAAKKSGLNHKIGESMSVLKACPNAIVLLIIVFVVTFVTNFASNVAVCNVFVPLVMELAKQINRNPMWYCLAGGLSSSYCFMMPVGTPGNLVVQSSASIATSKMMVAGAGPTVCTVFLTWFFLYFWAPIIWPDLTTVPFWVN</sequence>